<dbReference type="AlphaFoldDB" id="A0A956NCA8"/>
<accession>A0A956NCA8</accession>
<evidence type="ECO:0000256" key="4">
    <source>
        <dbReference type="ARBA" id="ARBA00022840"/>
    </source>
</evidence>
<dbReference type="InterPro" id="IPR000719">
    <property type="entry name" value="Prot_kinase_dom"/>
</dbReference>
<feature type="region of interest" description="Disordered" evidence="5">
    <location>
        <begin position="266"/>
        <end position="291"/>
    </location>
</feature>
<dbReference type="InterPro" id="IPR011009">
    <property type="entry name" value="Kinase-like_dom_sf"/>
</dbReference>
<keyword evidence="7" id="KW-0723">Serine/threonine-protein kinase</keyword>
<dbReference type="Pfam" id="PF00069">
    <property type="entry name" value="Pkinase"/>
    <property type="match status" value="1"/>
</dbReference>
<gene>
    <name evidence="7" type="ORF">KDA27_12395</name>
</gene>
<dbReference type="PROSITE" id="PS50011">
    <property type="entry name" value="PROTEIN_KINASE_DOM"/>
    <property type="match status" value="1"/>
</dbReference>
<keyword evidence="2" id="KW-0547">Nucleotide-binding</keyword>
<dbReference type="EMBL" id="JAGQHS010000059">
    <property type="protein sequence ID" value="MCA9756595.1"/>
    <property type="molecule type" value="Genomic_DNA"/>
</dbReference>
<evidence type="ECO:0000256" key="1">
    <source>
        <dbReference type="ARBA" id="ARBA00022679"/>
    </source>
</evidence>
<keyword evidence="4" id="KW-0067">ATP-binding</keyword>
<evidence type="ECO:0000256" key="3">
    <source>
        <dbReference type="ARBA" id="ARBA00022777"/>
    </source>
</evidence>
<dbReference type="GO" id="GO:0005524">
    <property type="term" value="F:ATP binding"/>
    <property type="evidence" value="ECO:0007669"/>
    <property type="project" value="UniProtKB-KW"/>
</dbReference>
<feature type="region of interest" description="Disordered" evidence="5">
    <location>
        <begin position="1"/>
        <end position="20"/>
    </location>
</feature>
<dbReference type="Gene3D" id="3.30.200.20">
    <property type="entry name" value="Phosphorylase Kinase, domain 1"/>
    <property type="match status" value="1"/>
</dbReference>
<name>A0A956NCA8_UNCEI</name>
<evidence type="ECO:0000313" key="8">
    <source>
        <dbReference type="Proteomes" id="UP000739538"/>
    </source>
</evidence>
<keyword evidence="1" id="KW-0808">Transferase</keyword>
<reference evidence="7" key="2">
    <citation type="journal article" date="2021" name="Microbiome">
        <title>Successional dynamics and alternative stable states in a saline activated sludge microbial community over 9 years.</title>
        <authorList>
            <person name="Wang Y."/>
            <person name="Ye J."/>
            <person name="Ju F."/>
            <person name="Liu L."/>
            <person name="Boyd J.A."/>
            <person name="Deng Y."/>
            <person name="Parks D.H."/>
            <person name="Jiang X."/>
            <person name="Yin X."/>
            <person name="Woodcroft B.J."/>
            <person name="Tyson G.W."/>
            <person name="Hugenholtz P."/>
            <person name="Polz M.F."/>
            <person name="Zhang T."/>
        </authorList>
    </citation>
    <scope>NUCLEOTIDE SEQUENCE</scope>
    <source>
        <strain evidence="7">HKST-UBA02</strain>
    </source>
</reference>
<reference evidence="7" key="1">
    <citation type="submission" date="2020-04" db="EMBL/GenBank/DDBJ databases">
        <authorList>
            <person name="Zhang T."/>
        </authorList>
    </citation>
    <scope>NUCLEOTIDE SEQUENCE</scope>
    <source>
        <strain evidence="7">HKST-UBA02</strain>
    </source>
</reference>
<evidence type="ECO:0000313" key="7">
    <source>
        <dbReference type="EMBL" id="MCA9756595.1"/>
    </source>
</evidence>
<dbReference type="SUPFAM" id="SSF56112">
    <property type="entry name" value="Protein kinase-like (PK-like)"/>
    <property type="match status" value="1"/>
</dbReference>
<dbReference type="PROSITE" id="PS00108">
    <property type="entry name" value="PROTEIN_KINASE_ST"/>
    <property type="match status" value="1"/>
</dbReference>
<feature type="domain" description="Protein kinase" evidence="6">
    <location>
        <begin position="41"/>
        <end position="329"/>
    </location>
</feature>
<dbReference type="Proteomes" id="UP000739538">
    <property type="component" value="Unassembled WGS sequence"/>
</dbReference>
<keyword evidence="3 7" id="KW-0418">Kinase</keyword>
<dbReference type="Gene3D" id="1.10.510.10">
    <property type="entry name" value="Transferase(Phosphotransferase) domain 1"/>
    <property type="match status" value="1"/>
</dbReference>
<evidence type="ECO:0000259" key="6">
    <source>
        <dbReference type="PROSITE" id="PS50011"/>
    </source>
</evidence>
<dbReference type="PANTHER" id="PTHR43289:SF34">
    <property type="entry name" value="SERINE_THREONINE-PROTEIN KINASE YBDM-RELATED"/>
    <property type="match status" value="1"/>
</dbReference>
<dbReference type="SMART" id="SM00220">
    <property type="entry name" value="S_TKc"/>
    <property type="match status" value="1"/>
</dbReference>
<evidence type="ECO:0000256" key="2">
    <source>
        <dbReference type="ARBA" id="ARBA00022741"/>
    </source>
</evidence>
<protein>
    <submittedName>
        <fullName evidence="7">Serine/threonine protein kinase</fullName>
    </submittedName>
</protein>
<comment type="caution">
    <text evidence="7">The sequence shown here is derived from an EMBL/GenBank/DDBJ whole genome shotgun (WGS) entry which is preliminary data.</text>
</comment>
<dbReference type="GO" id="GO:0004674">
    <property type="term" value="F:protein serine/threonine kinase activity"/>
    <property type="evidence" value="ECO:0007669"/>
    <property type="project" value="UniProtKB-KW"/>
</dbReference>
<dbReference type="InterPro" id="IPR008271">
    <property type="entry name" value="Ser/Thr_kinase_AS"/>
</dbReference>
<sequence length="481" mass="52892">MNGGDPPHIPTGGVPVRETDPTYAEPQEVLAPQRVVAIPGYSNFRPLHQGGQGVVYEALQASTKRRVAIKVLTGGSFATETAKKRFQREVEISARLDHPNIVSIFDSGRTSDGLLYCVMEFIDGRTLDQHIRGESLTLDDTLRLFLAILDAVEFAHEQGIIHRDLKPSNILIDRTGHPKIVDFGLARPMLAGEDSFVSMTGQVLGTFAYMSPEQVRGRADSIDARTDVYSLGMILYEICTGTSPYPVDSQIVEVLKHIVDTPPASPTRAWDSVTGTTPRPSRPGRRLDRSSKCPIDSDLETILLRTIAKDPDRRYATARELAGDLEAYLDGRPIAAKRDSGLYRVRKAVGRRRTPILAAAVALFGLGLGAISFLQRPEPAAPPPESASQSEAEAEGRIRFLAGETEYAEVRQQLMTALREKEEAGETDPVSEESLRIVQDAVRELRAALEADPSNQAVQELLLANYQREIRLLRKMCDTTG</sequence>
<dbReference type="PANTHER" id="PTHR43289">
    <property type="entry name" value="MITOGEN-ACTIVATED PROTEIN KINASE KINASE KINASE 20-RELATED"/>
    <property type="match status" value="1"/>
</dbReference>
<dbReference type="CDD" id="cd14014">
    <property type="entry name" value="STKc_PknB_like"/>
    <property type="match status" value="1"/>
</dbReference>
<evidence type="ECO:0000256" key="5">
    <source>
        <dbReference type="SAM" id="MobiDB-lite"/>
    </source>
</evidence>
<organism evidence="7 8">
    <name type="scientific">Eiseniibacteriota bacterium</name>
    <dbReference type="NCBI Taxonomy" id="2212470"/>
    <lineage>
        <taxon>Bacteria</taxon>
        <taxon>Candidatus Eiseniibacteriota</taxon>
    </lineage>
</organism>
<proteinExistence type="predicted"/>